<accession>A0A078ANV8</accession>
<feature type="domain" description="Tc1-like transposase DDE" evidence="1">
    <location>
        <begin position="206"/>
        <end position="332"/>
    </location>
</feature>
<dbReference type="Proteomes" id="UP000039865">
    <property type="component" value="Unassembled WGS sequence"/>
</dbReference>
<dbReference type="Pfam" id="PF13358">
    <property type="entry name" value="DDE_3"/>
    <property type="match status" value="1"/>
</dbReference>
<gene>
    <name evidence="2" type="primary">Contig16654.g17737</name>
    <name evidence="2" type="ORF">STYLEM_12031</name>
</gene>
<sequence length="388" mass="44685">MKTLISEQEPFQEPEIIQDSKDIVKELRSRQDFADSCYSQDEVTSLAIQQVCPHHLRIFDREQNLALRVIILYSGQTIALRTSISSFCSSFLRADRCKFKIANGSRQTGKPESLRSKFSAITSTRNGRQIRYPRDSEFQYTKSRRCCRNKTPNRFNHLLLMRQGQMFQPVLYLVSYMKSSHYAFGRQATQLPITTTPSTSSGVKLQLLNNRHYSWINPRKPQIVGLAQRLIKVSMIAAGSSDGEVLFTMNQGNNTGDTFLLFLIKLAHYLNSQRPDWRLNTILLIDNAPYHRSRDMMAAYRKLKLPVMFLGPYQFHLAPIEQVFRFIKNRDLNPLTTRAQSRYIQFYSVISLQKAGNRIHEGASPSCKKARFYLALLSIPKCAYSSAK</sequence>
<proteinExistence type="predicted"/>
<dbReference type="InterPro" id="IPR038717">
    <property type="entry name" value="Tc1-like_DDE_dom"/>
</dbReference>
<dbReference type="InterPro" id="IPR036397">
    <property type="entry name" value="RNaseH_sf"/>
</dbReference>
<dbReference type="EMBL" id="CCKQ01011429">
    <property type="protein sequence ID" value="CDW82992.1"/>
    <property type="molecule type" value="Genomic_DNA"/>
</dbReference>
<name>A0A078ANV8_STYLE</name>
<evidence type="ECO:0000313" key="2">
    <source>
        <dbReference type="EMBL" id="CDW82992.1"/>
    </source>
</evidence>
<dbReference type="GO" id="GO:0003676">
    <property type="term" value="F:nucleic acid binding"/>
    <property type="evidence" value="ECO:0007669"/>
    <property type="project" value="InterPro"/>
</dbReference>
<evidence type="ECO:0000259" key="1">
    <source>
        <dbReference type="Pfam" id="PF13358"/>
    </source>
</evidence>
<reference evidence="2 3" key="1">
    <citation type="submission" date="2014-06" db="EMBL/GenBank/DDBJ databases">
        <authorList>
            <person name="Swart Estienne"/>
        </authorList>
    </citation>
    <scope>NUCLEOTIDE SEQUENCE [LARGE SCALE GENOMIC DNA]</scope>
    <source>
        <strain evidence="2 3">130c</strain>
    </source>
</reference>
<evidence type="ECO:0000313" key="3">
    <source>
        <dbReference type="Proteomes" id="UP000039865"/>
    </source>
</evidence>
<dbReference type="InParanoid" id="A0A078ANV8"/>
<keyword evidence="3" id="KW-1185">Reference proteome</keyword>
<organism evidence="2 3">
    <name type="scientific">Stylonychia lemnae</name>
    <name type="common">Ciliate</name>
    <dbReference type="NCBI Taxonomy" id="5949"/>
    <lineage>
        <taxon>Eukaryota</taxon>
        <taxon>Sar</taxon>
        <taxon>Alveolata</taxon>
        <taxon>Ciliophora</taxon>
        <taxon>Intramacronucleata</taxon>
        <taxon>Spirotrichea</taxon>
        <taxon>Stichotrichia</taxon>
        <taxon>Sporadotrichida</taxon>
        <taxon>Oxytrichidae</taxon>
        <taxon>Stylonychinae</taxon>
        <taxon>Stylonychia</taxon>
    </lineage>
</organism>
<dbReference type="AlphaFoldDB" id="A0A078ANV8"/>
<dbReference type="Gene3D" id="3.30.420.10">
    <property type="entry name" value="Ribonuclease H-like superfamily/Ribonuclease H"/>
    <property type="match status" value="1"/>
</dbReference>
<protein>
    <recommendedName>
        <fullName evidence="1">Tc1-like transposase DDE domain-containing protein</fullName>
    </recommendedName>
</protein>